<evidence type="ECO:0000313" key="11">
    <source>
        <dbReference type="EMBL" id="NVP56003.1"/>
    </source>
</evidence>
<evidence type="ECO:0000256" key="8">
    <source>
        <dbReference type="ARBA" id="ARBA00023136"/>
    </source>
</evidence>
<feature type="transmembrane region" description="Helical" evidence="9">
    <location>
        <begin position="371"/>
        <end position="393"/>
    </location>
</feature>
<keyword evidence="8 9" id="KW-0472">Membrane</keyword>
<keyword evidence="5 9" id="KW-0812">Transmembrane</keyword>
<dbReference type="Gene3D" id="1.10.3720.10">
    <property type="entry name" value="MetI-like"/>
    <property type="match status" value="2"/>
</dbReference>
<sequence length="402" mass="43535">MAIADARTGSGDPPKVSLLYNPALRSYVYQIVTIVVIAWVIWYAWHNASQNLARANMTAGFGFLNSRAGFDVAQSLIAYSSDSTYFRALQVGLINTLVVSAAGIVTATIVGLLVGIGRLSQNWLIARLCTVYVEIFRNIPPLLVIFFWYLGVLALLPSIRTIFQHLEENPDAVFFISNRGIYMPAPVFGEGFGYVLTAFAIGIVAAIAFAIWANARQRATGKRPPVLMVSLGLIVLMPVVVFLFAGMPLSLDYAIPGSFNMRGGMSIGPEFLALFLALSLYTASFIAEIVRAGIRGVAKGQTEASYALGLRPGQTTRLVVLPQALRIIIPPLTSQYLNLIKNSSLAVAVGYADLVAVGGTILNQAGKAIEIIAIWMLVYVSISLVTSLFMNWFNAKMALVER</sequence>
<evidence type="ECO:0000256" key="2">
    <source>
        <dbReference type="ARBA" id="ARBA00010072"/>
    </source>
</evidence>
<reference evidence="11 12" key="1">
    <citation type="submission" date="2020-06" db="EMBL/GenBank/DDBJ databases">
        <title>Rhizobium sp.nov. isolated from the tomato plant.</title>
        <authorList>
            <person name="Thin K.K."/>
            <person name="Zhang X."/>
            <person name="He S."/>
        </authorList>
    </citation>
    <scope>NUCLEOTIDE SEQUENCE [LARGE SCALE GENOMIC DNA]</scope>
    <source>
        <strain evidence="11 12">DBTS2</strain>
    </source>
</reference>
<dbReference type="PANTHER" id="PTHR30614:SF37">
    <property type="entry name" value="AMINO-ACID ABC TRANSPORTER PERMEASE PROTEIN YHDX-RELATED"/>
    <property type="match status" value="1"/>
</dbReference>
<dbReference type="SUPFAM" id="SSF161098">
    <property type="entry name" value="MetI-like"/>
    <property type="match status" value="2"/>
</dbReference>
<dbReference type="PANTHER" id="PTHR30614">
    <property type="entry name" value="MEMBRANE COMPONENT OF AMINO ACID ABC TRANSPORTER"/>
    <property type="match status" value="1"/>
</dbReference>
<keyword evidence="7 9" id="KW-1133">Transmembrane helix</keyword>
<name>A0ABX2QE36_9HYPH</name>
<evidence type="ECO:0000256" key="4">
    <source>
        <dbReference type="ARBA" id="ARBA00022475"/>
    </source>
</evidence>
<proteinExistence type="inferred from homology"/>
<feature type="domain" description="ABC transmembrane type-1" evidence="10">
    <location>
        <begin position="93"/>
        <end position="390"/>
    </location>
</feature>
<dbReference type="NCBIfam" id="TIGR01726">
    <property type="entry name" value="HEQRo_perm_3TM"/>
    <property type="match status" value="1"/>
</dbReference>
<evidence type="ECO:0000256" key="7">
    <source>
        <dbReference type="ARBA" id="ARBA00022989"/>
    </source>
</evidence>
<keyword evidence="12" id="KW-1185">Reference proteome</keyword>
<comment type="similarity">
    <text evidence="2">Belongs to the binding-protein-dependent transport system permease family. HisMQ subfamily.</text>
</comment>
<dbReference type="InterPro" id="IPR000515">
    <property type="entry name" value="MetI-like"/>
</dbReference>
<dbReference type="CDD" id="cd06261">
    <property type="entry name" value="TM_PBP2"/>
    <property type="match status" value="1"/>
</dbReference>
<feature type="transmembrane region" description="Helical" evidence="9">
    <location>
        <begin position="192"/>
        <end position="214"/>
    </location>
</feature>
<evidence type="ECO:0000256" key="6">
    <source>
        <dbReference type="ARBA" id="ARBA00022970"/>
    </source>
</evidence>
<organism evidence="11 12">
    <name type="scientific">Mycoplana rhizolycopersici</name>
    <dbReference type="NCBI Taxonomy" id="2746702"/>
    <lineage>
        <taxon>Bacteria</taxon>
        <taxon>Pseudomonadati</taxon>
        <taxon>Pseudomonadota</taxon>
        <taxon>Alphaproteobacteria</taxon>
        <taxon>Hyphomicrobiales</taxon>
        <taxon>Rhizobiaceae</taxon>
        <taxon>Mycoplana</taxon>
    </lineage>
</organism>
<evidence type="ECO:0000256" key="1">
    <source>
        <dbReference type="ARBA" id="ARBA00004429"/>
    </source>
</evidence>
<feature type="transmembrane region" description="Helical" evidence="9">
    <location>
        <begin position="345"/>
        <end position="365"/>
    </location>
</feature>
<evidence type="ECO:0000256" key="3">
    <source>
        <dbReference type="ARBA" id="ARBA00022448"/>
    </source>
</evidence>
<dbReference type="InterPro" id="IPR010065">
    <property type="entry name" value="AA_ABC_transptr_permease_3TM"/>
</dbReference>
<feature type="transmembrane region" description="Helical" evidence="9">
    <location>
        <begin position="271"/>
        <end position="290"/>
    </location>
</feature>
<gene>
    <name evidence="11" type="ORF">HV823_12140</name>
</gene>
<feature type="transmembrane region" description="Helical" evidence="9">
    <location>
        <begin position="91"/>
        <end position="114"/>
    </location>
</feature>
<keyword evidence="4" id="KW-1003">Cell membrane</keyword>
<dbReference type="InterPro" id="IPR043429">
    <property type="entry name" value="ArtM/GltK/GlnP/TcyL/YhdX-like"/>
</dbReference>
<feature type="transmembrane region" description="Helical" evidence="9">
    <location>
        <begin position="226"/>
        <end position="251"/>
    </location>
</feature>
<dbReference type="Pfam" id="PF00528">
    <property type="entry name" value="BPD_transp_1"/>
    <property type="match status" value="1"/>
</dbReference>
<dbReference type="RefSeq" id="WP_176949981.1">
    <property type="nucleotide sequence ID" value="NZ_JABXYK010000006.1"/>
</dbReference>
<evidence type="ECO:0000313" key="12">
    <source>
        <dbReference type="Proteomes" id="UP000659172"/>
    </source>
</evidence>
<protein>
    <submittedName>
        <fullName evidence="11">Amino acid ABC transporter permease</fullName>
    </submittedName>
</protein>
<evidence type="ECO:0000259" key="10">
    <source>
        <dbReference type="PROSITE" id="PS50928"/>
    </source>
</evidence>
<accession>A0ABX2QE36</accession>
<dbReference type="InterPro" id="IPR035906">
    <property type="entry name" value="MetI-like_sf"/>
</dbReference>
<dbReference type="EMBL" id="JABXYK010000006">
    <property type="protein sequence ID" value="NVP56003.1"/>
    <property type="molecule type" value="Genomic_DNA"/>
</dbReference>
<evidence type="ECO:0000256" key="9">
    <source>
        <dbReference type="RuleBase" id="RU363032"/>
    </source>
</evidence>
<keyword evidence="3 9" id="KW-0813">Transport</keyword>
<feature type="transmembrane region" description="Helical" evidence="9">
    <location>
        <begin position="135"/>
        <end position="156"/>
    </location>
</feature>
<dbReference type="PROSITE" id="PS50928">
    <property type="entry name" value="ABC_TM1"/>
    <property type="match status" value="1"/>
</dbReference>
<comment type="caution">
    <text evidence="11">The sequence shown here is derived from an EMBL/GenBank/DDBJ whole genome shotgun (WGS) entry which is preliminary data.</text>
</comment>
<comment type="subcellular location">
    <subcellularLocation>
        <location evidence="1">Cell inner membrane</location>
        <topology evidence="1">Multi-pass membrane protein</topology>
    </subcellularLocation>
    <subcellularLocation>
        <location evidence="9">Cell membrane</location>
        <topology evidence="9">Multi-pass membrane protein</topology>
    </subcellularLocation>
</comment>
<keyword evidence="6" id="KW-0029">Amino-acid transport</keyword>
<feature type="transmembrane region" description="Helical" evidence="9">
    <location>
        <begin position="27"/>
        <end position="45"/>
    </location>
</feature>
<evidence type="ECO:0000256" key="5">
    <source>
        <dbReference type="ARBA" id="ARBA00022692"/>
    </source>
</evidence>
<dbReference type="Proteomes" id="UP000659172">
    <property type="component" value="Unassembled WGS sequence"/>
</dbReference>